<evidence type="ECO:0000256" key="1">
    <source>
        <dbReference type="SAM" id="Phobius"/>
    </source>
</evidence>
<reference evidence="2 3" key="1">
    <citation type="submission" date="2020-08" db="EMBL/GenBank/DDBJ databases">
        <title>Genomic Encyclopedia of Type Strains, Phase IV (KMG-IV): sequencing the most valuable type-strain genomes for metagenomic binning, comparative biology and taxonomic classification.</title>
        <authorList>
            <person name="Goeker M."/>
        </authorList>
    </citation>
    <scope>NUCLEOTIDE SEQUENCE [LARGE SCALE GENOMIC DNA]</scope>
    <source>
        <strain evidence="2 3">DSM 26944</strain>
    </source>
</reference>
<keyword evidence="1" id="KW-1133">Transmembrane helix</keyword>
<name>A0A7W9AW24_9HYPH</name>
<comment type="caution">
    <text evidence="2">The sequence shown here is derived from an EMBL/GenBank/DDBJ whole genome shotgun (WGS) entry which is preliminary data.</text>
</comment>
<dbReference type="EMBL" id="JACIJG010000004">
    <property type="protein sequence ID" value="MBB5701645.1"/>
    <property type="molecule type" value="Genomic_DNA"/>
</dbReference>
<dbReference type="RefSeq" id="WP_183650119.1">
    <property type="nucleotide sequence ID" value="NZ_JACIJG010000004.1"/>
</dbReference>
<organism evidence="2 3">
    <name type="scientific">Brucella daejeonensis</name>
    <dbReference type="NCBI Taxonomy" id="659015"/>
    <lineage>
        <taxon>Bacteria</taxon>
        <taxon>Pseudomonadati</taxon>
        <taxon>Pseudomonadota</taxon>
        <taxon>Alphaproteobacteria</taxon>
        <taxon>Hyphomicrobiales</taxon>
        <taxon>Brucellaceae</taxon>
        <taxon>Brucella/Ochrobactrum group</taxon>
        <taxon>Brucella</taxon>
    </lineage>
</organism>
<evidence type="ECO:0000313" key="2">
    <source>
        <dbReference type="EMBL" id="MBB5701645.1"/>
    </source>
</evidence>
<gene>
    <name evidence="2" type="ORF">FHS76_001496</name>
</gene>
<dbReference type="Proteomes" id="UP000555546">
    <property type="component" value="Unassembled WGS sequence"/>
</dbReference>
<sequence length="1132" mass="120356">MKRIERLAADGESCLLTGPMRSSRSVVSRCSHAFVSICILLVLLVGAGFVVLRSGVDSNLLRDEAQKSLTHILGEGASASIGSAALSLDQDSHVALEARDVSIADPKQGVEISGIKSVRLGLAPLPLLTGKMRVAQLEVEGASFDMPETQGAGFWKSLPYDERGIIDFDAVSGELFAAMRRSLELLRAQDTRSIGIFNSTVTFKVDDEQQVLDIEHARLTESNGKIAIVGSAVWQGKKIALDGGIDRKVADGSLSGFQLNISDIPVSMGSPLKVAPTINGNRVNPAHFELEASARLSLTGSTVDGDNPESLTAELALDNVDMQIGKVDDVRGGIRLSLEHKVGSRKIEIKPSQLQLGGLQAQFNGAFGPAPEAEDNASRPTYRFEVLTTSATSMPLESTEPPLQFATRIAGRYMADQQRIQFANLDVQTETGRLFGQGSMGFGDGSPEMIFMLRIPHMPVADAKHLWPIDVADGAREWVLKNLFGGILKDSRIDISLAGGRFNGPGLPPPLTGDEIKADFNVSDTRFDVVGELPPVRDANGEISVRGAHATIKLSKGVAYTPNNRKVDVSDGTLIIPWGPQRPVIAELDLGVSGEASAIAEIAGNKPIDVLKNVPFLPEDVTGDVNSRVKVNFAVSKGAPPGTLTWNADIGFNDLQISRPIAGSSVSDATGTIKVDQSAALITADAKLDGIPAKISMTEPVERAGPVKREQKIKLEIDDKTRDTVFPGLNSVFSGPISVDLGMENGGKRRVSADLGKTQIDLPWLGWRKGSGVPAKATFDLVQGKEDKSKIDIDNLVFSGDAFGVKGGLSIAKGDLQSANFSEFRLSRNDSIAVKATKGSGGYRVNVRGSRLDARALIKQVSDLGEKTGGGKKTNNPRVVVSAQIDEVAGFNSETLRNVAVSYESAGSSISGVSVNAATSSGESFVATNNDQGDARSISLQSNDAGAVLRFFDFYDKMRGGKITVGLAAQGDGPLRGQIDARNFSIIDEPRLAKIVSSPPPSGGTSLNQAVKRDIDVSRVDVERGFSLIEKGNGYLNLSKGVIRSPTIGTTFQGTLYDKQGDMSITGTFMPAYGVNRLFGELPIFGALLGNGRDRGLIGITYKLTGNAKQPQVIVNPISVIAPGIFRSIFEF</sequence>
<feature type="transmembrane region" description="Helical" evidence="1">
    <location>
        <begin position="30"/>
        <end position="52"/>
    </location>
</feature>
<evidence type="ECO:0000313" key="3">
    <source>
        <dbReference type="Proteomes" id="UP000555546"/>
    </source>
</evidence>
<proteinExistence type="predicted"/>
<protein>
    <submittedName>
        <fullName evidence="2">Uncharacterized protein</fullName>
    </submittedName>
</protein>
<accession>A0A7W9AW24</accession>
<keyword evidence="1" id="KW-0472">Membrane</keyword>
<keyword evidence="3" id="KW-1185">Reference proteome</keyword>
<keyword evidence="1" id="KW-0812">Transmembrane</keyword>
<dbReference type="AlphaFoldDB" id="A0A7W9AW24"/>